<dbReference type="VEuPathDB" id="ToxoDB:EMH_0094810"/>
<feature type="region of interest" description="Disordered" evidence="2">
    <location>
        <begin position="368"/>
        <end position="436"/>
    </location>
</feature>
<dbReference type="OrthoDB" id="348611at2759"/>
<evidence type="ECO:0000256" key="1">
    <source>
        <dbReference type="PROSITE-ProRule" id="PRU00723"/>
    </source>
</evidence>
<feature type="compositionally biased region" description="Pro residues" evidence="2">
    <location>
        <begin position="331"/>
        <end position="343"/>
    </location>
</feature>
<keyword evidence="1" id="KW-0862">Zinc</keyword>
<sequence>MGTPGMGGLDWQQQQQQQHQQQQQQMQMQMGYGWGPTGAPFAPPVHQHPQLRAPEGFYSAQGPTVRVKRGPPEGPQGSPYAPQGSPHGYGTQGPPNYYPQGPPGAGWQQQQPPPPQQQQQYGPNMWVPPGRGEGFLSAGWQQSAPYGGPRPPGEHPHHAQQPPPQLQQAQQPRAIESPGAAGVPPPPGESPGSGGPLGSSSQGSPHPAEVASGAPGPGGPPPRACKEFLMGGRCSRGPACLDLHIPPQAYHKFNPHTLLLLGAFMSEAPELRRQFAADGGIKQQQQQQQQQQQEQQRIFDQQQQQTRDMQRHPMLAGGPPQSGLRGGVVGAPPPNPPMGPPGAHPVYGGPPFVSPHRPAAAPMVRSYPAVQGDGGRDMQQYTPVYGAPMQEGGGSPFRPPPASWAPPSPLPASRHGATGGPCRSWGPWGCSDPCYA</sequence>
<protein>
    <recommendedName>
        <fullName evidence="3">C3H1-type domain-containing protein</fullName>
    </recommendedName>
</protein>
<dbReference type="InterPro" id="IPR000571">
    <property type="entry name" value="Znf_CCCH"/>
</dbReference>
<feature type="compositionally biased region" description="Pro residues" evidence="2">
    <location>
        <begin position="397"/>
        <end position="410"/>
    </location>
</feature>
<evidence type="ECO:0000313" key="5">
    <source>
        <dbReference type="Proteomes" id="UP000030744"/>
    </source>
</evidence>
<feature type="domain" description="C3H1-type" evidence="3">
    <location>
        <begin position="219"/>
        <end position="247"/>
    </location>
</feature>
<feature type="compositionally biased region" description="Low complexity" evidence="2">
    <location>
        <begin position="283"/>
        <end position="305"/>
    </location>
</feature>
<feature type="compositionally biased region" description="Low complexity" evidence="2">
    <location>
        <begin position="166"/>
        <end position="182"/>
    </location>
</feature>
<keyword evidence="1" id="KW-0479">Metal-binding</keyword>
<evidence type="ECO:0000313" key="4">
    <source>
        <dbReference type="EMBL" id="CDJ36735.1"/>
    </source>
</evidence>
<organism evidence="4 5">
    <name type="scientific">Eimeria mitis</name>
    <dbReference type="NCBI Taxonomy" id="44415"/>
    <lineage>
        <taxon>Eukaryota</taxon>
        <taxon>Sar</taxon>
        <taxon>Alveolata</taxon>
        <taxon>Apicomplexa</taxon>
        <taxon>Conoidasida</taxon>
        <taxon>Coccidia</taxon>
        <taxon>Eucoccidiorida</taxon>
        <taxon>Eimeriorina</taxon>
        <taxon>Eimeriidae</taxon>
        <taxon>Eimeria</taxon>
    </lineage>
</organism>
<feature type="region of interest" description="Disordered" evidence="2">
    <location>
        <begin position="278"/>
        <end position="345"/>
    </location>
</feature>
<evidence type="ECO:0000259" key="3">
    <source>
        <dbReference type="PROSITE" id="PS50103"/>
    </source>
</evidence>
<dbReference type="Proteomes" id="UP000030744">
    <property type="component" value="Unassembled WGS sequence"/>
</dbReference>
<reference evidence="4" key="1">
    <citation type="submission" date="2013-10" db="EMBL/GenBank/DDBJ databases">
        <title>Genomic analysis of the causative agents of coccidiosis in chickens.</title>
        <authorList>
            <person name="Reid A.J."/>
            <person name="Blake D."/>
            <person name="Billington K."/>
            <person name="Browne H."/>
            <person name="Dunn M."/>
            <person name="Hung S."/>
            <person name="Kawahara F."/>
            <person name="Miranda-Saavedra D."/>
            <person name="Mourier T."/>
            <person name="Nagra H."/>
            <person name="Otto T.D."/>
            <person name="Rawlings N."/>
            <person name="Sanchez A."/>
            <person name="Sanders M."/>
            <person name="Subramaniam C."/>
            <person name="Tay Y."/>
            <person name="Dear P."/>
            <person name="Doerig C."/>
            <person name="Gruber A."/>
            <person name="Parkinson J."/>
            <person name="Shirley M."/>
            <person name="Wan K.L."/>
            <person name="Berriman M."/>
            <person name="Tomley F."/>
            <person name="Pain A."/>
        </authorList>
    </citation>
    <scope>NUCLEOTIDE SEQUENCE [LARGE SCALE GENOMIC DNA]</scope>
    <source>
        <strain evidence="4">Houghton</strain>
    </source>
</reference>
<reference evidence="4" key="2">
    <citation type="submission" date="2013-10" db="EMBL/GenBank/DDBJ databases">
        <authorList>
            <person name="Aslett M."/>
        </authorList>
    </citation>
    <scope>NUCLEOTIDE SEQUENCE [LARGE SCALE GENOMIC DNA]</scope>
    <source>
        <strain evidence="4">Houghton</strain>
    </source>
</reference>
<dbReference type="GO" id="GO:0008270">
    <property type="term" value="F:zinc ion binding"/>
    <property type="evidence" value="ECO:0007669"/>
    <property type="project" value="UniProtKB-KW"/>
</dbReference>
<proteinExistence type="predicted"/>
<feature type="compositionally biased region" description="Low complexity" evidence="2">
    <location>
        <begin position="12"/>
        <end position="30"/>
    </location>
</feature>
<keyword evidence="5" id="KW-1185">Reference proteome</keyword>
<gene>
    <name evidence="4" type="ORF">EMH_0094810</name>
</gene>
<keyword evidence="1" id="KW-0863">Zinc-finger</keyword>
<accession>U6KFC3</accession>
<name>U6KFC3_9EIME</name>
<feature type="zinc finger region" description="C3H1-type" evidence="1">
    <location>
        <begin position="219"/>
        <end position="247"/>
    </location>
</feature>
<dbReference type="GeneID" id="60404653"/>
<dbReference type="RefSeq" id="XP_037879023.1">
    <property type="nucleotide sequence ID" value="XM_038023169.1"/>
</dbReference>
<feature type="compositionally biased region" description="Low complexity" evidence="2">
    <location>
        <begin position="198"/>
        <end position="214"/>
    </location>
</feature>
<dbReference type="PROSITE" id="PS50103">
    <property type="entry name" value="ZF_C3H1"/>
    <property type="match status" value="1"/>
</dbReference>
<evidence type="ECO:0000256" key="2">
    <source>
        <dbReference type="SAM" id="MobiDB-lite"/>
    </source>
</evidence>
<dbReference type="EMBL" id="HG736686">
    <property type="protein sequence ID" value="CDJ36735.1"/>
    <property type="molecule type" value="Genomic_DNA"/>
</dbReference>
<dbReference type="AlphaFoldDB" id="U6KFC3"/>
<feature type="region of interest" description="Disordered" evidence="2">
    <location>
        <begin position="1"/>
        <end position="224"/>
    </location>
</feature>